<organism evidence="3 4">
    <name type="scientific">Chloracidobacterium sp. N</name>
    <dbReference type="NCBI Taxonomy" id="2821540"/>
    <lineage>
        <taxon>Bacteria</taxon>
        <taxon>Pseudomonadati</taxon>
        <taxon>Acidobacteriota</taxon>
        <taxon>Terriglobia</taxon>
        <taxon>Terriglobales</taxon>
        <taxon>Acidobacteriaceae</taxon>
        <taxon>Chloracidobacterium</taxon>
        <taxon>Chloracidobacterium aggregatum</taxon>
    </lineage>
</organism>
<sequence length="345" mass="38385">MSQATFHIAVIGCGHWGPNHIRTFSAFPEARVVAAADVSRQNLERVGRAYPGLALFEDYRRMLAETDIHAVVISTPTNTHHAIVRDALLADKHVLVEKPLCRTAEEGEELVTLATERNRLLMVGQVFLFNRGILKLKEYLQFGDLGRIYTMVSTRTNLGPIRKDVNAVYDLASHDIAIFDFLTGATPIEVSASGAAYLQPGIEDLAFITLRYPNDLLAHVHVSWLNPRKVREITVVGDRKMLVWDDLATIGPLCIYDKGVIREPYYEDYGQFQLLAREGDISIPRIQLEEPLKAQARYFLDGLRRGSLTVSDGKSGLAVVRTLEAIQASLAQRGAPIVISRTKPA</sequence>
<dbReference type="Gene3D" id="3.40.50.720">
    <property type="entry name" value="NAD(P)-binding Rossmann-like Domain"/>
    <property type="match status" value="1"/>
</dbReference>
<dbReference type="InterPro" id="IPR055170">
    <property type="entry name" value="GFO_IDH_MocA-like_dom"/>
</dbReference>
<evidence type="ECO:0000313" key="4">
    <source>
        <dbReference type="Proteomes" id="UP000677668"/>
    </source>
</evidence>
<accession>A0ABX8B0Y4</accession>
<dbReference type="InterPro" id="IPR051450">
    <property type="entry name" value="Gfo/Idh/MocA_Oxidoreductases"/>
</dbReference>
<dbReference type="PANTHER" id="PTHR43377:SF6">
    <property type="entry name" value="GFO_IDH_MOCA-LIKE OXIDOREDUCTASE N-TERMINAL DOMAIN-CONTAINING PROTEIN"/>
    <property type="match status" value="1"/>
</dbReference>
<protein>
    <submittedName>
        <fullName evidence="3">Gfo/Idh/MocA family oxidoreductase</fullName>
    </submittedName>
</protein>
<dbReference type="Pfam" id="PF22725">
    <property type="entry name" value="GFO_IDH_MocA_C3"/>
    <property type="match status" value="1"/>
</dbReference>
<dbReference type="InterPro" id="IPR000683">
    <property type="entry name" value="Gfo/Idh/MocA-like_OxRdtase_N"/>
</dbReference>
<dbReference type="SUPFAM" id="SSF55347">
    <property type="entry name" value="Glyceraldehyde-3-phosphate dehydrogenase-like, C-terminal domain"/>
    <property type="match status" value="1"/>
</dbReference>
<evidence type="ECO:0000313" key="3">
    <source>
        <dbReference type="EMBL" id="QUV94609.1"/>
    </source>
</evidence>
<evidence type="ECO:0000259" key="2">
    <source>
        <dbReference type="Pfam" id="PF22725"/>
    </source>
</evidence>
<reference evidence="3 4" key="1">
    <citation type="submission" date="2021-03" db="EMBL/GenBank/DDBJ databases">
        <title>Genomic and phenotypic characterization of Chloracidobacterium isolates provides evidence for multiple species.</title>
        <authorList>
            <person name="Saini M.K."/>
            <person name="Costas A.M.G."/>
            <person name="Tank M."/>
            <person name="Bryant D.A."/>
        </authorList>
    </citation>
    <scope>NUCLEOTIDE SEQUENCE [LARGE SCALE GENOMIC DNA]</scope>
    <source>
        <strain evidence="3 4">N</strain>
    </source>
</reference>
<proteinExistence type="predicted"/>
<dbReference type="EMBL" id="CP072642">
    <property type="protein sequence ID" value="QUV94609.1"/>
    <property type="molecule type" value="Genomic_DNA"/>
</dbReference>
<feature type="domain" description="Gfo/Idh/MocA-like oxidoreductase N-terminal" evidence="1">
    <location>
        <begin position="6"/>
        <end position="124"/>
    </location>
</feature>
<dbReference type="RefSeq" id="WP_211422888.1">
    <property type="nucleotide sequence ID" value="NZ_CP072642.1"/>
</dbReference>
<evidence type="ECO:0000259" key="1">
    <source>
        <dbReference type="Pfam" id="PF01408"/>
    </source>
</evidence>
<dbReference type="Proteomes" id="UP000677668">
    <property type="component" value="Chromosome 1"/>
</dbReference>
<keyword evidence="4" id="KW-1185">Reference proteome</keyword>
<name>A0ABX8B0Y4_9BACT</name>
<dbReference type="Gene3D" id="3.30.360.10">
    <property type="entry name" value="Dihydrodipicolinate Reductase, domain 2"/>
    <property type="match status" value="1"/>
</dbReference>
<dbReference type="PANTHER" id="PTHR43377">
    <property type="entry name" value="BILIVERDIN REDUCTASE A"/>
    <property type="match status" value="1"/>
</dbReference>
<feature type="domain" description="GFO/IDH/MocA-like oxidoreductase" evidence="2">
    <location>
        <begin position="134"/>
        <end position="242"/>
    </location>
</feature>
<dbReference type="Pfam" id="PF01408">
    <property type="entry name" value="GFO_IDH_MocA"/>
    <property type="match status" value="1"/>
</dbReference>
<dbReference type="SUPFAM" id="SSF51735">
    <property type="entry name" value="NAD(P)-binding Rossmann-fold domains"/>
    <property type="match status" value="1"/>
</dbReference>
<dbReference type="InterPro" id="IPR036291">
    <property type="entry name" value="NAD(P)-bd_dom_sf"/>
</dbReference>
<gene>
    <name evidence="3" type="ORF">J8C05_03960</name>
</gene>